<evidence type="ECO:0000259" key="1">
    <source>
        <dbReference type="PROSITE" id="PS51186"/>
    </source>
</evidence>
<protein>
    <submittedName>
        <fullName evidence="2">GNAT family N-acetyltransferase</fullName>
    </submittedName>
</protein>
<proteinExistence type="predicted"/>
<dbReference type="InterPro" id="IPR016181">
    <property type="entry name" value="Acyl_CoA_acyltransferase"/>
</dbReference>
<dbReference type="CDD" id="cd04301">
    <property type="entry name" value="NAT_SF"/>
    <property type="match status" value="1"/>
</dbReference>
<dbReference type="RefSeq" id="WP_258828174.1">
    <property type="nucleotide sequence ID" value="NZ_JANUHA010000007.1"/>
</dbReference>
<keyword evidence="3" id="KW-1185">Reference proteome</keyword>
<dbReference type="PANTHER" id="PTHR43792">
    <property type="entry name" value="GNAT FAMILY, PUTATIVE (AFU_ORTHOLOGUE AFUA_3G00765)-RELATED-RELATED"/>
    <property type="match status" value="1"/>
</dbReference>
<evidence type="ECO:0000313" key="2">
    <source>
        <dbReference type="EMBL" id="MCS0597155.1"/>
    </source>
</evidence>
<dbReference type="Pfam" id="PF13302">
    <property type="entry name" value="Acetyltransf_3"/>
    <property type="match status" value="1"/>
</dbReference>
<dbReference type="SUPFAM" id="SSF55729">
    <property type="entry name" value="Acyl-CoA N-acyltransferases (Nat)"/>
    <property type="match status" value="1"/>
</dbReference>
<name>A0ABT2ALV6_9BURK</name>
<dbReference type="Gene3D" id="3.40.630.30">
    <property type="match status" value="1"/>
</dbReference>
<dbReference type="Proteomes" id="UP001206572">
    <property type="component" value="Unassembled WGS sequence"/>
</dbReference>
<dbReference type="InterPro" id="IPR051531">
    <property type="entry name" value="N-acetyltransferase"/>
</dbReference>
<reference evidence="2 3" key="1">
    <citation type="submission" date="2022-08" db="EMBL/GenBank/DDBJ databases">
        <title>Reclassification of Massilia species as members of the genera Telluria, Duganella, Pseudoduganella, Mokoshia gen. nov. and Zemynaea gen. nov. using orthogonal and non-orthogonal genome-based approaches.</title>
        <authorList>
            <person name="Bowman J.P."/>
        </authorList>
    </citation>
    <scope>NUCLEOTIDE SEQUENCE [LARGE SCALE GENOMIC DNA]</scope>
    <source>
        <strain evidence="2 3">JCM 31661</strain>
    </source>
</reference>
<dbReference type="PANTHER" id="PTHR43792:SF9">
    <property type="entry name" value="RIBOSOMAL-PROTEIN-ALANINE ACETYLTRANSFERASE"/>
    <property type="match status" value="1"/>
</dbReference>
<comment type="caution">
    <text evidence="2">The sequence shown here is derived from an EMBL/GenBank/DDBJ whole genome shotgun (WGS) entry which is preliminary data.</text>
</comment>
<evidence type="ECO:0000313" key="3">
    <source>
        <dbReference type="Proteomes" id="UP001206572"/>
    </source>
</evidence>
<gene>
    <name evidence="2" type="ORF">NX780_12450</name>
</gene>
<dbReference type="InterPro" id="IPR000182">
    <property type="entry name" value="GNAT_dom"/>
</dbReference>
<dbReference type="PROSITE" id="PS51186">
    <property type="entry name" value="GNAT"/>
    <property type="match status" value="1"/>
</dbReference>
<sequence length="185" mass="21134">MSNYATPILTTDRLTLRPFTLDDAPDLLAVFSDPAVMHYWSSEPWTSVRDAEAMIEQALAGYREQSEVRFGIELAATGQLIGALNLHRFFPRNRRCEIGYALGSAHWGKGYASEALATGIDYAFHELRLNRIEADIDPRNTASGALLERLGFRKEGYMPERWFVHGEMADTVNYGLLRRYWDERK</sequence>
<organism evidence="2 3">
    <name type="scientific">Massilia agri</name>
    <dbReference type="NCBI Taxonomy" id="1886785"/>
    <lineage>
        <taxon>Bacteria</taxon>
        <taxon>Pseudomonadati</taxon>
        <taxon>Pseudomonadota</taxon>
        <taxon>Betaproteobacteria</taxon>
        <taxon>Burkholderiales</taxon>
        <taxon>Oxalobacteraceae</taxon>
        <taxon>Telluria group</taxon>
        <taxon>Massilia</taxon>
    </lineage>
</organism>
<feature type="domain" description="N-acetyltransferase" evidence="1">
    <location>
        <begin position="14"/>
        <end position="173"/>
    </location>
</feature>
<dbReference type="EMBL" id="JANUHA010000007">
    <property type="protein sequence ID" value="MCS0597155.1"/>
    <property type="molecule type" value="Genomic_DNA"/>
</dbReference>
<accession>A0ABT2ALV6</accession>